<accession>A0A9N8ZFW3</accession>
<proteinExistence type="predicted"/>
<protein>
    <submittedName>
        <fullName evidence="1">8960_t:CDS:1</fullName>
    </submittedName>
</protein>
<dbReference type="AlphaFoldDB" id="A0A9N8ZFW3"/>
<sequence>MSLQRLFRYPYFIYNAHIQLKYAFINAVRSTLPPMCPQCPHRFFHSTNHNSLGMDNNMKIDPDDPIIKKIRTDPSILISITEFATLLKNKGVDLSNGQMPSFMQMAKLAGDKEVSEKLDILNKQFHQAGIAFDAETAQKFMSIQNKHGIENQKTNVPYIIDSSSKMTSGDKLKIKDGDNSELNSSEITNERPTIGLMNQFKAWFRRGK</sequence>
<comment type="caution">
    <text evidence="1">The sequence shown here is derived from an EMBL/GenBank/DDBJ whole genome shotgun (WGS) entry which is preliminary data.</text>
</comment>
<dbReference type="OrthoDB" id="10008801at2759"/>
<gene>
    <name evidence="1" type="ORF">DEBURN_LOCUS3981</name>
</gene>
<evidence type="ECO:0000313" key="2">
    <source>
        <dbReference type="Proteomes" id="UP000789706"/>
    </source>
</evidence>
<reference evidence="1" key="1">
    <citation type="submission" date="2021-06" db="EMBL/GenBank/DDBJ databases">
        <authorList>
            <person name="Kallberg Y."/>
            <person name="Tangrot J."/>
            <person name="Rosling A."/>
        </authorList>
    </citation>
    <scope>NUCLEOTIDE SEQUENCE</scope>
    <source>
        <strain evidence="1">AZ414A</strain>
    </source>
</reference>
<name>A0A9N8ZFW3_9GLOM</name>
<evidence type="ECO:0000313" key="1">
    <source>
        <dbReference type="EMBL" id="CAG8487280.1"/>
    </source>
</evidence>
<dbReference type="EMBL" id="CAJVPK010000276">
    <property type="protein sequence ID" value="CAG8487280.1"/>
    <property type="molecule type" value="Genomic_DNA"/>
</dbReference>
<organism evidence="1 2">
    <name type="scientific">Diversispora eburnea</name>
    <dbReference type="NCBI Taxonomy" id="1213867"/>
    <lineage>
        <taxon>Eukaryota</taxon>
        <taxon>Fungi</taxon>
        <taxon>Fungi incertae sedis</taxon>
        <taxon>Mucoromycota</taxon>
        <taxon>Glomeromycotina</taxon>
        <taxon>Glomeromycetes</taxon>
        <taxon>Diversisporales</taxon>
        <taxon>Diversisporaceae</taxon>
        <taxon>Diversispora</taxon>
    </lineage>
</organism>
<dbReference type="Proteomes" id="UP000789706">
    <property type="component" value="Unassembled WGS sequence"/>
</dbReference>
<keyword evidence="2" id="KW-1185">Reference proteome</keyword>